<reference evidence="2" key="1">
    <citation type="submission" date="2016-10" db="EMBL/GenBank/DDBJ databases">
        <authorList>
            <person name="Varghese N."/>
            <person name="Submissions S."/>
        </authorList>
    </citation>
    <scope>NUCLEOTIDE SEQUENCE [LARGE SCALE GENOMIC DNA]</scope>
    <source>
        <strain evidence="2">DSM 20524</strain>
    </source>
</reference>
<dbReference type="AlphaFoldDB" id="A0A1H9SLV9"/>
<evidence type="ECO:0000313" key="1">
    <source>
        <dbReference type="EMBL" id="SER85279.1"/>
    </source>
</evidence>
<keyword evidence="2" id="KW-1185">Reference proteome</keyword>
<gene>
    <name evidence="1" type="ORF">SAMN05661109_01152</name>
</gene>
<evidence type="ECO:0008006" key="3">
    <source>
        <dbReference type="Google" id="ProtNLM"/>
    </source>
</evidence>
<dbReference type="EMBL" id="FOGQ01000004">
    <property type="protein sequence ID" value="SER85279.1"/>
    <property type="molecule type" value="Genomic_DNA"/>
</dbReference>
<sequence>MLATGKDVLLRSLAILFVVGVAGPVACSSEADGPPKRGDELAGLLVSVDDVNVTGVTHANEAAVDGEEIQPGMALLPVVGDDNCATAIQTGVATRIQTVGAAARTFSHDNNKIAAGIYSVEDPEAVSVGRLYSDILTYCSEPILHEGTGVEYTVRHLTDPGPDVTGMVVESRSRRGELTTLVVMHRMMGHHAVAVGSTGFTEPTVASVFKAQVEKLEG</sequence>
<protein>
    <recommendedName>
        <fullName evidence="3">PknH-like extracellular domain-containing protein</fullName>
    </recommendedName>
</protein>
<dbReference type="Proteomes" id="UP000198929">
    <property type="component" value="Unassembled WGS sequence"/>
</dbReference>
<accession>A0A1H9SLV9</accession>
<dbReference type="RefSeq" id="WP_092257519.1">
    <property type="nucleotide sequence ID" value="NZ_CP047199.1"/>
</dbReference>
<name>A0A1H9SLV9_9CORY</name>
<organism evidence="1 2">
    <name type="scientific">Corynebacterium cystitidis DSM 20524</name>
    <dbReference type="NCBI Taxonomy" id="1121357"/>
    <lineage>
        <taxon>Bacteria</taxon>
        <taxon>Bacillati</taxon>
        <taxon>Actinomycetota</taxon>
        <taxon>Actinomycetes</taxon>
        <taxon>Mycobacteriales</taxon>
        <taxon>Corynebacteriaceae</taxon>
        <taxon>Corynebacterium</taxon>
    </lineage>
</organism>
<proteinExistence type="predicted"/>
<evidence type="ECO:0000313" key="2">
    <source>
        <dbReference type="Proteomes" id="UP000198929"/>
    </source>
</evidence>